<protein>
    <submittedName>
        <fullName evidence="3">Uncharacterized protein</fullName>
    </submittedName>
</protein>
<dbReference type="AlphaFoldDB" id="A0AAE0J5G9"/>
<reference evidence="3" key="1">
    <citation type="journal article" date="2023" name="Mol. Phylogenet. Evol.">
        <title>Genome-scale phylogeny and comparative genomics of the fungal order Sordariales.</title>
        <authorList>
            <person name="Hensen N."/>
            <person name="Bonometti L."/>
            <person name="Westerberg I."/>
            <person name="Brannstrom I.O."/>
            <person name="Guillou S."/>
            <person name="Cros-Aarteil S."/>
            <person name="Calhoun S."/>
            <person name="Haridas S."/>
            <person name="Kuo A."/>
            <person name="Mondo S."/>
            <person name="Pangilinan J."/>
            <person name="Riley R."/>
            <person name="LaButti K."/>
            <person name="Andreopoulos B."/>
            <person name="Lipzen A."/>
            <person name="Chen C."/>
            <person name="Yan M."/>
            <person name="Daum C."/>
            <person name="Ng V."/>
            <person name="Clum A."/>
            <person name="Steindorff A."/>
            <person name="Ohm R.A."/>
            <person name="Martin F."/>
            <person name="Silar P."/>
            <person name="Natvig D.O."/>
            <person name="Lalanne C."/>
            <person name="Gautier V."/>
            <person name="Ament-Velasquez S.L."/>
            <person name="Kruys A."/>
            <person name="Hutchinson M.I."/>
            <person name="Powell A.J."/>
            <person name="Barry K."/>
            <person name="Miller A.N."/>
            <person name="Grigoriev I.V."/>
            <person name="Debuchy R."/>
            <person name="Gladieux P."/>
            <person name="Hiltunen Thoren M."/>
            <person name="Johannesson H."/>
        </authorList>
    </citation>
    <scope>NUCLEOTIDE SEQUENCE</scope>
    <source>
        <strain evidence="3">SMH4131-1</strain>
    </source>
</reference>
<evidence type="ECO:0000313" key="3">
    <source>
        <dbReference type="EMBL" id="KAK3337316.1"/>
    </source>
</evidence>
<comment type="caution">
    <text evidence="3">The sequence shown here is derived from an EMBL/GenBank/DDBJ whole genome shotgun (WGS) entry which is preliminary data.</text>
</comment>
<feature type="compositionally biased region" description="Polar residues" evidence="1">
    <location>
        <begin position="219"/>
        <end position="236"/>
    </location>
</feature>
<keyword evidence="2" id="KW-0812">Transmembrane</keyword>
<name>A0AAE0J5G9_9PEZI</name>
<keyword evidence="2" id="KW-1133">Transmembrane helix</keyword>
<dbReference type="Proteomes" id="UP001286456">
    <property type="component" value="Unassembled WGS sequence"/>
</dbReference>
<reference evidence="3" key="2">
    <citation type="submission" date="2023-06" db="EMBL/GenBank/DDBJ databases">
        <authorList>
            <consortium name="Lawrence Berkeley National Laboratory"/>
            <person name="Haridas S."/>
            <person name="Hensen N."/>
            <person name="Bonometti L."/>
            <person name="Westerberg I."/>
            <person name="Brannstrom I.O."/>
            <person name="Guillou S."/>
            <person name="Cros-Aarteil S."/>
            <person name="Calhoun S."/>
            <person name="Kuo A."/>
            <person name="Mondo S."/>
            <person name="Pangilinan J."/>
            <person name="Riley R."/>
            <person name="Labutti K."/>
            <person name="Andreopoulos B."/>
            <person name="Lipzen A."/>
            <person name="Chen C."/>
            <person name="Yanf M."/>
            <person name="Daum C."/>
            <person name="Ng V."/>
            <person name="Clum A."/>
            <person name="Steindorff A."/>
            <person name="Ohm R."/>
            <person name="Martin F."/>
            <person name="Silar P."/>
            <person name="Natvig D."/>
            <person name="Lalanne C."/>
            <person name="Gautier V."/>
            <person name="Ament-Velasquez S.L."/>
            <person name="Kruys A."/>
            <person name="Hutchinson M.I."/>
            <person name="Powell A.J."/>
            <person name="Barry K."/>
            <person name="Miller A.N."/>
            <person name="Grigoriev I.V."/>
            <person name="Debuchy R."/>
            <person name="Gladieux P."/>
            <person name="Thoren M.H."/>
            <person name="Johannesson H."/>
        </authorList>
    </citation>
    <scope>NUCLEOTIDE SEQUENCE</scope>
    <source>
        <strain evidence="3">SMH4131-1</strain>
    </source>
</reference>
<organism evidence="3 4">
    <name type="scientific">Cercophora scortea</name>
    <dbReference type="NCBI Taxonomy" id="314031"/>
    <lineage>
        <taxon>Eukaryota</taxon>
        <taxon>Fungi</taxon>
        <taxon>Dikarya</taxon>
        <taxon>Ascomycota</taxon>
        <taxon>Pezizomycotina</taxon>
        <taxon>Sordariomycetes</taxon>
        <taxon>Sordariomycetidae</taxon>
        <taxon>Sordariales</taxon>
        <taxon>Lasiosphaeriaceae</taxon>
        <taxon>Cercophora</taxon>
    </lineage>
</organism>
<dbReference type="EMBL" id="JAUEPO010000001">
    <property type="protein sequence ID" value="KAK3337316.1"/>
    <property type="molecule type" value="Genomic_DNA"/>
</dbReference>
<accession>A0AAE0J5G9</accession>
<gene>
    <name evidence="3" type="ORF">B0T19DRAFT_437980</name>
</gene>
<keyword evidence="2" id="KW-0472">Membrane</keyword>
<feature type="transmembrane region" description="Helical" evidence="2">
    <location>
        <begin position="78"/>
        <end position="100"/>
    </location>
</feature>
<keyword evidence="4" id="KW-1185">Reference proteome</keyword>
<feature type="region of interest" description="Disordered" evidence="1">
    <location>
        <begin position="212"/>
        <end position="245"/>
    </location>
</feature>
<sequence length="257" mass="27933">MSTSPPTAHIASQEHSGIDCRENNNATSLQRCKIPHHKLHDLYKIICTIRSSDPRSNFKHKPITTTEANSSTHITLPVGALVGIVIGSCIVVAAAAFFAYKCWSRRRGRKEEERAAATRDFLSSEPDHLPSPTLPTTVMARRRFITGFDEAGGQVPDPGAMAMLSPLEYKQQASAASPSSMGFSETSAMISELDSTPIGDARWSAATELENKPAGIRTPTASQGPTETLRGTLSSTRGDRESGTYVNDWTRFQNIQD</sequence>
<evidence type="ECO:0000313" key="4">
    <source>
        <dbReference type="Proteomes" id="UP001286456"/>
    </source>
</evidence>
<evidence type="ECO:0000256" key="1">
    <source>
        <dbReference type="SAM" id="MobiDB-lite"/>
    </source>
</evidence>
<proteinExistence type="predicted"/>
<evidence type="ECO:0000256" key="2">
    <source>
        <dbReference type="SAM" id="Phobius"/>
    </source>
</evidence>